<dbReference type="AlphaFoldDB" id="A0A8J5YXC8"/>
<dbReference type="SUPFAM" id="SSF56672">
    <property type="entry name" value="DNA/RNA polymerases"/>
    <property type="match status" value="1"/>
</dbReference>
<dbReference type="EMBL" id="JAHUZN010000003">
    <property type="protein sequence ID" value="KAG8498333.1"/>
    <property type="molecule type" value="Genomic_DNA"/>
</dbReference>
<dbReference type="Proteomes" id="UP000701853">
    <property type="component" value="Chromosome 3"/>
</dbReference>
<dbReference type="GO" id="GO:0003676">
    <property type="term" value="F:nucleic acid binding"/>
    <property type="evidence" value="ECO:0007669"/>
    <property type="project" value="InterPro"/>
</dbReference>
<sequence>MATVHSVDSESTEPNGSVFTGDRVRFILTGYGLFGFLDGSLTAPTKFVQSFDGMLSVNPSSSVFEQQDNLLMSWLLSTISSSFLSSFTDVRTACDVWLVATSLFAADTSAKQSQLRHELHSLKKGTLSIRSYVDKIKGLCALLAASGSQISEAEQTAILLAGLSSEYDAVVSFVSLSSESLPFQRVVDALLECEARQKRTVQDVLIAANLVEGSQSPVVDGSSRGGRSSFHGRGREFRPQIQCQICSRFGHLAQKCYYRYSRDEQSPPEDPLAQQGVSTFGGSRFPTGNGQNWNGNGGNGQNWQANGTGQSWNGPGQNWQANFNGQNWNGNSQNWQAHGQNWNGNGGNGQNWGNFSPGYSRPNVGIPNVGPRGPTLFVPNGGRPSNNGFHATIGPQILDQQIGNIGGPSTKAYGPPDAGQALECFLQFQKLVFTQFGKHIKKFQSDWGGEFRAFASVLASQGILHRLSCPHTSEQNGVAERKHRHVVETGLTLLAQANLPMVYWGYAFCSAVHLINRLPTPVLEGRSPYQALYRTEPTYHHLRVFGCCCFPFLRPFLKHKLEFRSQPCTFLGYSSQHKGYYCLTPDGKVVVSRHVVFDESRFIFSASPAISSDTNGSTLSDFVSTHVPVVRSSVSQSCAAHPPGPPPIQHSLTPSPSIPVDSPSVAVAEPPEISAPPLVNIHRMVTRSKADIFKPKVLHVEADDFEPRTVEDALAHPEWKLAVQAEFDALSANSTWTLVPLPPGRKIIGCKWLFKVKRHPDGTIDHRKARLVAKGCSQAPGCDFKETFSPVVKPATIRLILSVAVSKGWTLRQVDVNNAFLNGDLKDEVFMQQPPGYVQIGPHGERLVCRLTKALYGLRQAPRAWFDKLKGFLLSTGFTLSKSDASLFVRVMTTSTLYVLVYVDDIIVTGNLPDSIDVFVRQLHCEFSLKDMGDLHYFLGIEVTRTSVGSLHLCQRKYIRDLLERSGLANAKHVNTPMVSSSVLSEDDGDRLSDPTEYRSLAGALQYIVLTRSDIAYAMNRVCQFMHSPTSEHLVALKRILRYLCGTISYGLVFRSSDRLSLVGYADANWGLDVDDRRSTTGYCVFYGQTPVSWSSKKQQIVSRSTAEAEYRSLTAAASDVTWLLSLLHELHLSSIDVPALWCDNSSAVAVAANPVLHSKFKHVELDLFFVREKVADGLFVVGEVPACDQVADVLTKPLSVSSFVRFRNFLRVFPVEKMGA</sequence>
<proteinExistence type="predicted"/>
<dbReference type="InterPro" id="IPR043502">
    <property type="entry name" value="DNA/RNA_pol_sf"/>
</dbReference>
<dbReference type="InterPro" id="IPR012337">
    <property type="entry name" value="RNaseH-like_sf"/>
</dbReference>
<dbReference type="PROSITE" id="PS50994">
    <property type="entry name" value="INTEGRASE"/>
    <property type="match status" value="1"/>
</dbReference>
<dbReference type="Pfam" id="PF25597">
    <property type="entry name" value="SH3_retrovirus"/>
    <property type="match status" value="1"/>
</dbReference>
<accession>A0A8J5YXC8</accession>
<dbReference type="GO" id="GO:0015074">
    <property type="term" value="P:DNA integration"/>
    <property type="evidence" value="ECO:0007669"/>
    <property type="project" value="InterPro"/>
</dbReference>
<evidence type="ECO:0000313" key="4">
    <source>
        <dbReference type="Proteomes" id="UP000701853"/>
    </source>
</evidence>
<comment type="caution">
    <text evidence="3">The sequence shown here is derived from an EMBL/GenBank/DDBJ whole genome shotgun (WGS) entry which is preliminary data.</text>
</comment>
<name>A0A8J5YXC8_9ROSI</name>
<dbReference type="SUPFAM" id="SSF53098">
    <property type="entry name" value="Ribonuclease H-like"/>
    <property type="match status" value="1"/>
</dbReference>
<feature type="region of interest" description="Disordered" evidence="1">
    <location>
        <begin position="635"/>
        <end position="656"/>
    </location>
</feature>
<dbReference type="Pfam" id="PF07727">
    <property type="entry name" value="RVT_2"/>
    <property type="match status" value="1"/>
</dbReference>
<dbReference type="Gene3D" id="3.30.420.10">
    <property type="entry name" value="Ribonuclease H-like superfamily/Ribonuclease H"/>
    <property type="match status" value="1"/>
</dbReference>
<evidence type="ECO:0000259" key="2">
    <source>
        <dbReference type="PROSITE" id="PS50994"/>
    </source>
</evidence>
<dbReference type="CDD" id="cd09272">
    <property type="entry name" value="RNase_HI_RT_Ty1"/>
    <property type="match status" value="1"/>
</dbReference>
<gene>
    <name evidence="3" type="ORF">CXB51_007179</name>
</gene>
<dbReference type="PANTHER" id="PTHR11439">
    <property type="entry name" value="GAG-POL-RELATED RETROTRANSPOSON"/>
    <property type="match status" value="1"/>
</dbReference>
<dbReference type="InterPro" id="IPR036397">
    <property type="entry name" value="RNaseH_sf"/>
</dbReference>
<protein>
    <recommendedName>
        <fullName evidence="2">Integrase catalytic domain-containing protein</fullName>
    </recommendedName>
</protein>
<dbReference type="Pfam" id="PF14223">
    <property type="entry name" value="Retrotran_gag_2"/>
    <property type="match status" value="1"/>
</dbReference>
<evidence type="ECO:0000313" key="3">
    <source>
        <dbReference type="EMBL" id="KAG8498333.1"/>
    </source>
</evidence>
<keyword evidence="4" id="KW-1185">Reference proteome</keyword>
<dbReference type="InterPro" id="IPR013103">
    <property type="entry name" value="RVT_2"/>
</dbReference>
<feature type="domain" description="Integrase catalytic" evidence="2">
    <location>
        <begin position="433"/>
        <end position="536"/>
    </location>
</feature>
<dbReference type="InterPro" id="IPR057670">
    <property type="entry name" value="SH3_retrovirus"/>
</dbReference>
<evidence type="ECO:0000256" key="1">
    <source>
        <dbReference type="SAM" id="MobiDB-lite"/>
    </source>
</evidence>
<organism evidence="3 4">
    <name type="scientific">Gossypium anomalum</name>
    <dbReference type="NCBI Taxonomy" id="47600"/>
    <lineage>
        <taxon>Eukaryota</taxon>
        <taxon>Viridiplantae</taxon>
        <taxon>Streptophyta</taxon>
        <taxon>Embryophyta</taxon>
        <taxon>Tracheophyta</taxon>
        <taxon>Spermatophyta</taxon>
        <taxon>Magnoliopsida</taxon>
        <taxon>eudicotyledons</taxon>
        <taxon>Gunneridae</taxon>
        <taxon>Pentapetalae</taxon>
        <taxon>rosids</taxon>
        <taxon>malvids</taxon>
        <taxon>Malvales</taxon>
        <taxon>Malvaceae</taxon>
        <taxon>Malvoideae</taxon>
        <taxon>Gossypium</taxon>
    </lineage>
</organism>
<dbReference type="InterPro" id="IPR001584">
    <property type="entry name" value="Integrase_cat-core"/>
</dbReference>
<reference evidence="3 4" key="1">
    <citation type="journal article" date="2021" name="bioRxiv">
        <title>The Gossypium anomalum genome as a resource for cotton improvement and evolutionary analysis of hybrid incompatibility.</title>
        <authorList>
            <person name="Grover C.E."/>
            <person name="Yuan D."/>
            <person name="Arick M.A."/>
            <person name="Miller E.R."/>
            <person name="Hu G."/>
            <person name="Peterson D.G."/>
            <person name="Wendel J.F."/>
            <person name="Udall J.A."/>
        </authorList>
    </citation>
    <scope>NUCLEOTIDE SEQUENCE [LARGE SCALE GENOMIC DNA]</scope>
    <source>
        <strain evidence="3">JFW-Udall</strain>
        <tissue evidence="3">Leaf</tissue>
    </source>
</reference>
<dbReference type="OrthoDB" id="1739418at2759"/>
<dbReference type="PANTHER" id="PTHR11439:SF455">
    <property type="entry name" value="RLK (RECEPTOR-LIKE PROTEIN KINASE) 8, PUTATIVE-RELATED"/>
    <property type="match status" value="1"/>
</dbReference>